<dbReference type="Proteomes" id="UP001150217">
    <property type="component" value="Unassembled WGS sequence"/>
</dbReference>
<evidence type="ECO:0000313" key="1">
    <source>
        <dbReference type="EMBL" id="KAJ4475140.1"/>
    </source>
</evidence>
<dbReference type="EMBL" id="JANVFT010000075">
    <property type="protein sequence ID" value="KAJ4475140.1"/>
    <property type="molecule type" value="Genomic_DNA"/>
</dbReference>
<evidence type="ECO:0000313" key="2">
    <source>
        <dbReference type="Proteomes" id="UP001150217"/>
    </source>
</evidence>
<organism evidence="1 2">
    <name type="scientific">Lentinula lateritia</name>
    <dbReference type="NCBI Taxonomy" id="40482"/>
    <lineage>
        <taxon>Eukaryota</taxon>
        <taxon>Fungi</taxon>
        <taxon>Dikarya</taxon>
        <taxon>Basidiomycota</taxon>
        <taxon>Agaricomycotina</taxon>
        <taxon>Agaricomycetes</taxon>
        <taxon>Agaricomycetidae</taxon>
        <taxon>Agaricales</taxon>
        <taxon>Marasmiineae</taxon>
        <taxon>Omphalotaceae</taxon>
        <taxon>Lentinula</taxon>
    </lineage>
</organism>
<proteinExistence type="predicted"/>
<keyword evidence="2" id="KW-1185">Reference proteome</keyword>
<comment type="caution">
    <text evidence="1">The sequence shown here is derived from an EMBL/GenBank/DDBJ whole genome shotgun (WGS) entry which is preliminary data.</text>
</comment>
<accession>A0ABQ8V5C6</accession>
<reference evidence="1" key="1">
    <citation type="submission" date="2022-08" db="EMBL/GenBank/DDBJ databases">
        <title>A Global Phylogenomic Analysis of the Shiitake Genus Lentinula.</title>
        <authorList>
            <consortium name="DOE Joint Genome Institute"/>
            <person name="Sierra-Patev S."/>
            <person name="Min B."/>
            <person name="Naranjo-Ortiz M."/>
            <person name="Looney B."/>
            <person name="Konkel Z."/>
            <person name="Slot J.C."/>
            <person name="Sakamoto Y."/>
            <person name="Steenwyk J.L."/>
            <person name="Rokas A."/>
            <person name="Carro J."/>
            <person name="Camarero S."/>
            <person name="Ferreira P."/>
            <person name="Molpeceres G."/>
            <person name="Ruiz-Duenas F.J."/>
            <person name="Serrano A."/>
            <person name="Henrissat B."/>
            <person name="Drula E."/>
            <person name="Hughes K.W."/>
            <person name="Mata J.L."/>
            <person name="Ishikawa N.K."/>
            <person name="Vargas-Isla R."/>
            <person name="Ushijima S."/>
            <person name="Smith C.A."/>
            <person name="Ahrendt S."/>
            <person name="Andreopoulos W."/>
            <person name="He G."/>
            <person name="Labutti K."/>
            <person name="Lipzen A."/>
            <person name="Ng V."/>
            <person name="Riley R."/>
            <person name="Sandor L."/>
            <person name="Barry K."/>
            <person name="Martinez A.T."/>
            <person name="Xiao Y."/>
            <person name="Gibbons J.G."/>
            <person name="Terashima K."/>
            <person name="Grigoriev I.V."/>
            <person name="Hibbett D.S."/>
        </authorList>
    </citation>
    <scope>NUCLEOTIDE SEQUENCE</scope>
    <source>
        <strain evidence="1">RHP3577 ss4</strain>
    </source>
</reference>
<protein>
    <submittedName>
        <fullName evidence="1">Uncharacterized protein</fullName>
    </submittedName>
</protein>
<sequence>MDSVNGSRRSLPEFKQLLLPVALLRITSSLGHPPDFDALLADIYFSLNTTTIQPSFQVSCDILFLRKDIGAICYIGRKSRAYVWLSMGGCIWSDHDGNWDVGAEKLTIEDNRSSRFRSIRVRRALTITQVRAAGCRLDCSQSTGEPSVKDTL</sequence>
<gene>
    <name evidence="1" type="ORF">C8R41DRAFT_905025</name>
</gene>
<name>A0ABQ8V5C6_9AGAR</name>